<dbReference type="Proteomes" id="UP000318939">
    <property type="component" value="Plasmid unnamed1"/>
</dbReference>
<dbReference type="Pfam" id="PF00132">
    <property type="entry name" value="Hexapep"/>
    <property type="match status" value="1"/>
</dbReference>
<sequence>MQRDINWKQDLDRITGTSKFFREQSLWAIWVYRYGRRNDLRKPGPFRFINNKTYWMMFRLVETVTGVSIPKECVIGAGLRIWHFGGIFIHPNSIIGANCTLRQGVTIGNRTNDGGAPVIGDDVEIGAYAQILGPVKIGSGAKIGAMSVVLTDLPSGCTAVGNPARIIE</sequence>
<dbReference type="InterPro" id="IPR005881">
    <property type="entry name" value="Ser_O-AcTrfase"/>
</dbReference>
<keyword evidence="3" id="KW-0677">Repeat</keyword>
<dbReference type="InterPro" id="IPR001451">
    <property type="entry name" value="Hexapep"/>
</dbReference>
<evidence type="ECO:0000256" key="2">
    <source>
        <dbReference type="ARBA" id="ARBA00022679"/>
    </source>
</evidence>
<dbReference type="Gene3D" id="2.160.10.10">
    <property type="entry name" value="Hexapeptide repeat proteins"/>
    <property type="match status" value="1"/>
</dbReference>
<keyword evidence="2 5" id="KW-0808">Transferase</keyword>
<evidence type="ECO:0000313" key="7">
    <source>
        <dbReference type="Proteomes" id="UP000318939"/>
    </source>
</evidence>
<protein>
    <recommendedName>
        <fullName evidence="5">Serine acetyltransferase</fullName>
        <ecNumber evidence="5">2.3.1.30</ecNumber>
    </recommendedName>
</protein>
<dbReference type="CDD" id="cd03354">
    <property type="entry name" value="LbH_SAT"/>
    <property type="match status" value="1"/>
</dbReference>
<name>A0ABY8IP41_9HYPH</name>
<dbReference type="Pfam" id="PF14602">
    <property type="entry name" value="Hexapep_2"/>
    <property type="match status" value="2"/>
</dbReference>
<evidence type="ECO:0000256" key="5">
    <source>
        <dbReference type="PIRNR" id="PIRNR000441"/>
    </source>
</evidence>
<dbReference type="InterPro" id="IPR011004">
    <property type="entry name" value="Trimer_LpxA-like_sf"/>
</dbReference>
<dbReference type="PROSITE" id="PS00101">
    <property type="entry name" value="HEXAPEP_TRANSFERASES"/>
    <property type="match status" value="1"/>
</dbReference>
<dbReference type="PANTHER" id="PTHR42811">
    <property type="entry name" value="SERINE ACETYLTRANSFERASE"/>
    <property type="match status" value="1"/>
</dbReference>
<dbReference type="EMBL" id="CP117268">
    <property type="protein sequence ID" value="WFS25215.1"/>
    <property type="molecule type" value="Genomic_DNA"/>
</dbReference>
<keyword evidence="4 5" id="KW-0012">Acyltransferase</keyword>
<accession>A0ABY8IP41</accession>
<evidence type="ECO:0000256" key="4">
    <source>
        <dbReference type="ARBA" id="ARBA00023315"/>
    </source>
</evidence>
<proteinExistence type="inferred from homology"/>
<gene>
    <name evidence="6" type="ORF">PR018_23485</name>
</gene>
<evidence type="ECO:0000256" key="3">
    <source>
        <dbReference type="ARBA" id="ARBA00022737"/>
    </source>
</evidence>
<geneLocation type="plasmid" evidence="6 7">
    <name>unnamed1</name>
</geneLocation>
<reference evidence="6 7" key="1">
    <citation type="journal article" date="2019" name="Phytopathology">
        <title>A Novel Group of Rhizobium tumorigenes-Like Agrobacteria Associated with Crown Gall Disease of Rhododendron and Blueberry.</title>
        <authorList>
            <person name="Kuzmanovic N."/>
            <person name="Behrens P."/>
            <person name="Idczak E."/>
            <person name="Wagner S."/>
            <person name="Gotz M."/>
            <person name="Sproer C."/>
            <person name="Bunk B."/>
            <person name="Overmann J."/>
            <person name="Smalla K."/>
        </authorList>
    </citation>
    <scope>NUCLEOTIDE SEQUENCE [LARGE SCALE GENOMIC DNA]</scope>
    <source>
        <strain evidence="7">rho-6.2</strain>
    </source>
</reference>
<dbReference type="SUPFAM" id="SSF51161">
    <property type="entry name" value="Trimeric LpxA-like enzymes"/>
    <property type="match status" value="1"/>
</dbReference>
<comment type="similarity">
    <text evidence="1 5">Belongs to the transferase hexapeptide repeat family.</text>
</comment>
<comment type="catalytic activity">
    <reaction evidence="5">
        <text>L-serine + acetyl-CoA = O-acetyl-L-serine + CoA</text>
        <dbReference type="Rhea" id="RHEA:24560"/>
        <dbReference type="ChEBI" id="CHEBI:33384"/>
        <dbReference type="ChEBI" id="CHEBI:57287"/>
        <dbReference type="ChEBI" id="CHEBI:57288"/>
        <dbReference type="ChEBI" id="CHEBI:58340"/>
        <dbReference type="EC" id="2.3.1.30"/>
    </reaction>
</comment>
<dbReference type="RefSeq" id="WP_142832475.1">
    <property type="nucleotide sequence ID" value="NZ_CP117268.1"/>
</dbReference>
<dbReference type="PIRSF" id="PIRSF000441">
    <property type="entry name" value="CysE"/>
    <property type="match status" value="1"/>
</dbReference>
<evidence type="ECO:0000256" key="1">
    <source>
        <dbReference type="ARBA" id="ARBA00007274"/>
    </source>
</evidence>
<dbReference type="InterPro" id="IPR045304">
    <property type="entry name" value="LbH_SAT"/>
</dbReference>
<dbReference type="EC" id="2.3.1.30" evidence="5"/>
<reference evidence="6 7" key="2">
    <citation type="journal article" date="2023" name="MicrobiologyOpen">
        <title>Genomics of the tumorigenes clade of the family Rhizobiaceae and description of Rhizobium rhododendri sp. nov.</title>
        <authorList>
            <person name="Kuzmanovic N."/>
            <person name="diCenzo G.C."/>
            <person name="Bunk B."/>
            <person name="Sproeer C."/>
            <person name="Fruehling A."/>
            <person name="Neumann-Schaal M."/>
            <person name="Overmann J."/>
            <person name="Smalla K."/>
        </authorList>
    </citation>
    <scope>NUCLEOTIDE SEQUENCE [LARGE SCALE GENOMIC DNA]</scope>
    <source>
        <strain evidence="7">rho-6.2</strain>
        <plasmid evidence="6 7">unnamed1</plasmid>
    </source>
</reference>
<evidence type="ECO:0000313" key="6">
    <source>
        <dbReference type="EMBL" id="WFS25215.1"/>
    </source>
</evidence>
<dbReference type="InterPro" id="IPR018357">
    <property type="entry name" value="Hexapep_transf_CS"/>
</dbReference>
<keyword evidence="7" id="KW-1185">Reference proteome</keyword>
<keyword evidence="6" id="KW-0614">Plasmid</keyword>
<organism evidence="6 7">
    <name type="scientific">Rhizobium rhododendri</name>
    <dbReference type="NCBI Taxonomy" id="2506430"/>
    <lineage>
        <taxon>Bacteria</taxon>
        <taxon>Pseudomonadati</taxon>
        <taxon>Pseudomonadota</taxon>
        <taxon>Alphaproteobacteria</taxon>
        <taxon>Hyphomicrobiales</taxon>
        <taxon>Rhizobiaceae</taxon>
        <taxon>Rhizobium/Agrobacterium group</taxon>
        <taxon>Rhizobium</taxon>
    </lineage>
</organism>